<organism evidence="2 3">
    <name type="scientific">Triparma retinervis</name>
    <dbReference type="NCBI Taxonomy" id="2557542"/>
    <lineage>
        <taxon>Eukaryota</taxon>
        <taxon>Sar</taxon>
        <taxon>Stramenopiles</taxon>
        <taxon>Ochrophyta</taxon>
        <taxon>Bolidophyceae</taxon>
        <taxon>Parmales</taxon>
        <taxon>Triparmaceae</taxon>
        <taxon>Triparma</taxon>
    </lineage>
</organism>
<proteinExistence type="predicted"/>
<reference evidence="2" key="1">
    <citation type="submission" date="2022-07" db="EMBL/GenBank/DDBJ databases">
        <title>Genome analysis of Parmales, a sister group of diatoms, reveals the evolutionary specialization of diatoms from phago-mixotrophs to photoautotrophs.</title>
        <authorList>
            <person name="Ban H."/>
            <person name="Sato S."/>
            <person name="Yoshikawa S."/>
            <person name="Kazumasa Y."/>
            <person name="Nakamura Y."/>
            <person name="Ichinomiya M."/>
            <person name="Saitoh K."/>
            <person name="Sato N."/>
            <person name="Blanc-Mathieu R."/>
            <person name="Endo H."/>
            <person name="Kuwata A."/>
            <person name="Ogata H."/>
        </authorList>
    </citation>
    <scope>NUCLEOTIDE SEQUENCE</scope>
</reference>
<dbReference type="OrthoDB" id="8249012at2759"/>
<comment type="caution">
    <text evidence="2">The sequence shown here is derived from an EMBL/GenBank/DDBJ whole genome shotgun (WGS) entry which is preliminary data.</text>
</comment>
<gene>
    <name evidence="2" type="ORF">TrRE_jg1313</name>
</gene>
<sequence length="253" mass="28836">MASERTVSEIQLSGRGYRKNPEALDPARSLWDSEDAEEMNRFIALYSPLCREVTKGKVVYGPQTGRPKSEVKNATDVHEKYDALMTSFESVDEVRMSLEELKIARDWKMVRNRVRQNWLLVNQNDDKNVREVTHRAFKVCDAGDWKEAFKIIDDGLYGVGPATASMILSLRYPSIPPYGEEAFRVAGISSSKYTLSEYESFYEIMSQKAESMGCTPRDLERAIWAATYESSFDVTDFTDVPAPAPKSKKRRKT</sequence>
<dbReference type="PANTHER" id="PTHR21521:SF0">
    <property type="entry name" value="AMUN, ISOFORM A"/>
    <property type="match status" value="1"/>
</dbReference>
<dbReference type="Proteomes" id="UP001165082">
    <property type="component" value="Unassembled WGS sequence"/>
</dbReference>
<evidence type="ECO:0000313" key="3">
    <source>
        <dbReference type="Proteomes" id="UP001165082"/>
    </source>
</evidence>
<evidence type="ECO:0000256" key="1">
    <source>
        <dbReference type="SAM" id="MobiDB-lite"/>
    </source>
</evidence>
<accession>A0A9W7G1T3</accession>
<keyword evidence="3" id="KW-1185">Reference proteome</keyword>
<dbReference type="EMBL" id="BRXZ01008581">
    <property type="protein sequence ID" value="GMI28300.1"/>
    <property type="molecule type" value="Genomic_DNA"/>
</dbReference>
<name>A0A9W7G1T3_9STRA</name>
<dbReference type="PANTHER" id="PTHR21521">
    <property type="entry name" value="AMUN, ISOFORM A"/>
    <property type="match status" value="1"/>
</dbReference>
<dbReference type="AlphaFoldDB" id="A0A9W7G1T3"/>
<evidence type="ECO:0000313" key="2">
    <source>
        <dbReference type="EMBL" id="GMI28300.1"/>
    </source>
</evidence>
<feature type="region of interest" description="Disordered" evidence="1">
    <location>
        <begin position="1"/>
        <end position="23"/>
    </location>
</feature>
<protein>
    <submittedName>
        <fullName evidence="2">Uncharacterized protein</fullName>
    </submittedName>
</protein>